<gene>
    <name evidence="3" type="ORF">FJTKL_13475</name>
</gene>
<dbReference type="SUPFAM" id="SSF50952">
    <property type="entry name" value="Soluble quinoprotein glucose dehydrogenase"/>
    <property type="match status" value="1"/>
</dbReference>
<accession>A0ABR4EAG9</accession>
<protein>
    <recommendedName>
        <fullName evidence="2">Pyrroloquinoline quinone-dependent pyranose dehydrogenase beta-propeller domain-containing protein</fullName>
    </recommendedName>
</protein>
<reference evidence="3 4" key="1">
    <citation type="submission" date="2024-03" db="EMBL/GenBank/DDBJ databases">
        <title>A high-quality draft genome sequence of Diaporthe vaccinii, a causative agent of upright dieback and viscid rot disease in cranberry plants.</title>
        <authorList>
            <person name="Sarrasin M."/>
            <person name="Lang B.F."/>
            <person name="Burger G."/>
        </authorList>
    </citation>
    <scope>NUCLEOTIDE SEQUENCE [LARGE SCALE GENOMIC DNA]</scope>
    <source>
        <strain evidence="3 4">IS7</strain>
    </source>
</reference>
<name>A0ABR4EAG9_9PEZI</name>
<dbReference type="Pfam" id="PF22807">
    <property type="entry name" value="TrAA12"/>
    <property type="match status" value="1"/>
</dbReference>
<sequence>MSLSTVFQLAVALCAVTGVDAGLLGKRQCPGALQPTYPAPVLSQGWTSQLIANGVRSARGLVFDSSGALLVAQANTGITRITFTESGNCLSVASKTTLATKNDLTHGIALNANGTTLYASSAEAVFAWAYNPSTGTVTGSPTTIISGMNNADHVSRTLTFSKKQPNQLIVSRGSNDNMDMGTKDIKNGRSMIKVFDLSALTSGKVYNYANDGRVLGWGMRNDVGVAEHPTTGGIWSVENSVDMLTRNGVDIHTDNPAEELNYLGALSDPVPATPPNFGYPDCVALFQASGVPNSQNLKTGVQFSSTQSTTANDTSCASNFVAPRLTFQSHMAPLDLAFNADGSEALIPFHGSWNRQPPSGYKFGIVKFANGQPVEPSTSTTALIDIMTNQNIGSCPNSCFRPVSVAVDAKGRVFMSSDTTGEIYVLQRPA</sequence>
<evidence type="ECO:0000259" key="2">
    <source>
        <dbReference type="Pfam" id="PF22807"/>
    </source>
</evidence>
<proteinExistence type="predicted"/>
<dbReference type="Proteomes" id="UP001600888">
    <property type="component" value="Unassembled WGS sequence"/>
</dbReference>
<keyword evidence="1" id="KW-0732">Signal</keyword>
<dbReference type="InterPro" id="IPR054539">
    <property type="entry name" value="Beta-prop_PDH"/>
</dbReference>
<dbReference type="InterPro" id="IPR011042">
    <property type="entry name" value="6-blade_b-propeller_TolB-like"/>
</dbReference>
<dbReference type="Gene3D" id="2.120.10.30">
    <property type="entry name" value="TolB, C-terminal domain"/>
    <property type="match status" value="1"/>
</dbReference>
<evidence type="ECO:0000313" key="4">
    <source>
        <dbReference type="Proteomes" id="UP001600888"/>
    </source>
</evidence>
<evidence type="ECO:0000256" key="1">
    <source>
        <dbReference type="SAM" id="SignalP"/>
    </source>
</evidence>
<keyword evidence="4" id="KW-1185">Reference proteome</keyword>
<comment type="caution">
    <text evidence="3">The sequence shown here is derived from an EMBL/GenBank/DDBJ whole genome shotgun (WGS) entry which is preliminary data.</text>
</comment>
<feature type="domain" description="Pyrroloquinoline quinone-dependent pyranose dehydrogenase beta-propeller" evidence="2">
    <location>
        <begin position="41"/>
        <end position="428"/>
    </location>
</feature>
<feature type="signal peptide" evidence="1">
    <location>
        <begin position="1"/>
        <end position="21"/>
    </location>
</feature>
<evidence type="ECO:0000313" key="3">
    <source>
        <dbReference type="EMBL" id="KAL2279405.1"/>
    </source>
</evidence>
<feature type="chain" id="PRO_5046265383" description="Pyrroloquinoline quinone-dependent pyranose dehydrogenase beta-propeller domain-containing protein" evidence="1">
    <location>
        <begin position="22"/>
        <end position="430"/>
    </location>
</feature>
<organism evidence="3 4">
    <name type="scientific">Diaporthe vaccinii</name>
    <dbReference type="NCBI Taxonomy" id="105482"/>
    <lineage>
        <taxon>Eukaryota</taxon>
        <taxon>Fungi</taxon>
        <taxon>Dikarya</taxon>
        <taxon>Ascomycota</taxon>
        <taxon>Pezizomycotina</taxon>
        <taxon>Sordariomycetes</taxon>
        <taxon>Sordariomycetidae</taxon>
        <taxon>Diaporthales</taxon>
        <taxon>Diaporthaceae</taxon>
        <taxon>Diaporthe</taxon>
        <taxon>Diaporthe eres species complex</taxon>
    </lineage>
</organism>
<dbReference type="InterPro" id="IPR011041">
    <property type="entry name" value="Quinoprot_gluc/sorb_DH_b-prop"/>
</dbReference>
<dbReference type="EMBL" id="JBAWTH010000076">
    <property type="protein sequence ID" value="KAL2279405.1"/>
    <property type="molecule type" value="Genomic_DNA"/>
</dbReference>